<keyword evidence="3" id="KW-1185">Reference proteome</keyword>
<dbReference type="OMA" id="VKMHDSK"/>
<evidence type="ECO:0000256" key="1">
    <source>
        <dbReference type="SAM" id="Phobius"/>
    </source>
</evidence>
<organism evidence="2 3">
    <name type="scientific">Syncephalastrum racemosum</name>
    <name type="common">Filamentous fungus</name>
    <dbReference type="NCBI Taxonomy" id="13706"/>
    <lineage>
        <taxon>Eukaryota</taxon>
        <taxon>Fungi</taxon>
        <taxon>Fungi incertae sedis</taxon>
        <taxon>Mucoromycota</taxon>
        <taxon>Mucoromycotina</taxon>
        <taxon>Mucoromycetes</taxon>
        <taxon>Mucorales</taxon>
        <taxon>Syncephalastraceae</taxon>
        <taxon>Syncephalastrum</taxon>
    </lineage>
</organism>
<keyword evidence="1" id="KW-0472">Membrane</keyword>
<dbReference type="Gene3D" id="1.20.1110.10">
    <property type="entry name" value="Calcium-transporting ATPase, transmembrane domain"/>
    <property type="match status" value="1"/>
</dbReference>
<evidence type="ECO:0000313" key="2">
    <source>
        <dbReference type="EMBL" id="ORZ03694.1"/>
    </source>
</evidence>
<feature type="transmembrane region" description="Helical" evidence="1">
    <location>
        <begin position="12"/>
        <end position="35"/>
    </location>
</feature>
<dbReference type="PANTHER" id="PTHR13219:SF6">
    <property type="entry name" value="TRANSMEMBRANE PROTEIN 94"/>
    <property type="match status" value="1"/>
</dbReference>
<keyword evidence="1" id="KW-0812">Transmembrane</keyword>
<name>A0A1X2HW31_SYNRA</name>
<dbReference type="AlphaFoldDB" id="A0A1X2HW31"/>
<dbReference type="Proteomes" id="UP000242180">
    <property type="component" value="Unassembled WGS sequence"/>
</dbReference>
<dbReference type="InterPro" id="IPR039720">
    <property type="entry name" value="TMEM94"/>
</dbReference>
<evidence type="ECO:0000313" key="3">
    <source>
        <dbReference type="Proteomes" id="UP000242180"/>
    </source>
</evidence>
<dbReference type="SUPFAM" id="SSF81665">
    <property type="entry name" value="Calcium ATPase, transmembrane domain M"/>
    <property type="match status" value="1"/>
</dbReference>
<dbReference type="PANTHER" id="PTHR13219">
    <property type="entry name" value="TRANSMEMBRANE PROTEIN 94"/>
    <property type="match status" value="1"/>
</dbReference>
<proteinExistence type="predicted"/>
<gene>
    <name evidence="2" type="ORF">BCR43DRAFT_429587</name>
</gene>
<comment type="caution">
    <text evidence="2">The sequence shown here is derived from an EMBL/GenBank/DDBJ whole genome shotgun (WGS) entry which is preliminary data.</text>
</comment>
<protein>
    <submittedName>
        <fullName evidence="2">Uncharacterized protein</fullName>
    </submittedName>
</protein>
<dbReference type="InParanoid" id="A0A1X2HW31"/>
<dbReference type="STRING" id="13706.A0A1X2HW31"/>
<feature type="transmembrane region" description="Helical" evidence="1">
    <location>
        <begin position="125"/>
        <end position="145"/>
    </location>
</feature>
<keyword evidence="1" id="KW-1133">Transmembrane helix</keyword>
<dbReference type="InterPro" id="IPR023298">
    <property type="entry name" value="ATPase_P-typ_TM_dom_sf"/>
</dbReference>
<reference evidence="2 3" key="1">
    <citation type="submission" date="2016-07" db="EMBL/GenBank/DDBJ databases">
        <title>Pervasive Adenine N6-methylation of Active Genes in Fungi.</title>
        <authorList>
            <consortium name="DOE Joint Genome Institute"/>
            <person name="Mondo S.J."/>
            <person name="Dannebaum R.O."/>
            <person name="Kuo R.C."/>
            <person name="Labutti K."/>
            <person name="Haridas S."/>
            <person name="Kuo A."/>
            <person name="Salamov A."/>
            <person name="Ahrendt S.R."/>
            <person name="Lipzen A."/>
            <person name="Sullivan W."/>
            <person name="Andreopoulos W.B."/>
            <person name="Clum A."/>
            <person name="Lindquist E."/>
            <person name="Daum C."/>
            <person name="Ramamoorthy G.K."/>
            <person name="Gryganskyi A."/>
            <person name="Culley D."/>
            <person name="Magnuson J.K."/>
            <person name="James T.Y."/>
            <person name="O'Malley M.A."/>
            <person name="Stajich J.E."/>
            <person name="Spatafora J.W."/>
            <person name="Visel A."/>
            <person name="Grigoriev I.V."/>
        </authorList>
    </citation>
    <scope>NUCLEOTIDE SEQUENCE [LARGE SCALE GENOMIC DNA]</scope>
    <source>
        <strain evidence="2 3">NRRL 2496</strain>
    </source>
</reference>
<dbReference type="OrthoDB" id="5568754at2759"/>
<sequence length="174" mass="20083">MVYFFLRFFPIMAMCLIIYVMTLVYTAGISTSTAFGGFGSGGWLHLTRDEQWAVLYAQNFMLICLVWYLAWISPTFLHRTFSVIHSVPFKNKVWVGAFFVSIALQFCFCAVSLAHGPFPLANVPWYVYFLGLVWPLVLVPIQELVKMHDSKEFTRFQKRSKLEFSTKLGMHSPL</sequence>
<accession>A0A1X2HW31</accession>
<dbReference type="EMBL" id="MCGN01000001">
    <property type="protein sequence ID" value="ORZ03694.1"/>
    <property type="molecule type" value="Genomic_DNA"/>
</dbReference>
<feature type="transmembrane region" description="Helical" evidence="1">
    <location>
        <begin position="55"/>
        <end position="72"/>
    </location>
</feature>
<feature type="transmembrane region" description="Helical" evidence="1">
    <location>
        <begin position="93"/>
        <end position="113"/>
    </location>
</feature>